<feature type="compositionally biased region" description="Basic and acidic residues" evidence="1">
    <location>
        <begin position="13"/>
        <end position="24"/>
    </location>
</feature>
<protein>
    <submittedName>
        <fullName evidence="2">Uncharacterized protein</fullName>
    </submittedName>
</protein>
<organism evidence="2 3">
    <name type="scientific">Ameiurus melas</name>
    <name type="common">Black bullhead</name>
    <name type="synonym">Silurus melas</name>
    <dbReference type="NCBI Taxonomy" id="219545"/>
    <lineage>
        <taxon>Eukaryota</taxon>
        <taxon>Metazoa</taxon>
        <taxon>Chordata</taxon>
        <taxon>Craniata</taxon>
        <taxon>Vertebrata</taxon>
        <taxon>Euteleostomi</taxon>
        <taxon>Actinopterygii</taxon>
        <taxon>Neopterygii</taxon>
        <taxon>Teleostei</taxon>
        <taxon>Ostariophysi</taxon>
        <taxon>Siluriformes</taxon>
        <taxon>Ictaluridae</taxon>
        <taxon>Ameiurus</taxon>
    </lineage>
</organism>
<feature type="region of interest" description="Disordered" evidence="1">
    <location>
        <begin position="54"/>
        <end position="85"/>
    </location>
</feature>
<keyword evidence="3" id="KW-1185">Reference proteome</keyword>
<proteinExistence type="predicted"/>
<feature type="region of interest" description="Disordered" evidence="1">
    <location>
        <begin position="1"/>
        <end position="29"/>
    </location>
</feature>
<dbReference type="EMBL" id="JAAGNN010000011">
    <property type="protein sequence ID" value="KAF4082792.1"/>
    <property type="molecule type" value="Genomic_DNA"/>
</dbReference>
<gene>
    <name evidence="2" type="ORF">AMELA_G00131630</name>
</gene>
<accession>A0A7J6AIN6</accession>
<reference evidence="2 3" key="1">
    <citation type="submission" date="2020-02" db="EMBL/GenBank/DDBJ databases">
        <title>A chromosome-scale genome assembly of the black bullhead catfish (Ameiurus melas).</title>
        <authorList>
            <person name="Wen M."/>
            <person name="Zham M."/>
            <person name="Cabau C."/>
            <person name="Klopp C."/>
            <person name="Donnadieu C."/>
            <person name="Roques C."/>
            <person name="Bouchez O."/>
            <person name="Lampietro C."/>
            <person name="Jouanno E."/>
            <person name="Herpin A."/>
            <person name="Louis A."/>
            <person name="Berthelot C."/>
            <person name="Parey E."/>
            <person name="Roest-Crollius H."/>
            <person name="Braasch I."/>
            <person name="Postlethwait J."/>
            <person name="Robinson-Rechavi M."/>
            <person name="Echchiki A."/>
            <person name="Begum T."/>
            <person name="Montfort J."/>
            <person name="Schartl M."/>
            <person name="Bobe J."/>
            <person name="Guiguen Y."/>
        </authorList>
    </citation>
    <scope>NUCLEOTIDE SEQUENCE [LARGE SCALE GENOMIC DNA]</scope>
    <source>
        <strain evidence="2">M_S1</strain>
        <tissue evidence="2">Blood</tissue>
    </source>
</reference>
<evidence type="ECO:0000256" key="1">
    <source>
        <dbReference type="SAM" id="MobiDB-lite"/>
    </source>
</evidence>
<comment type="caution">
    <text evidence="2">The sequence shown here is derived from an EMBL/GenBank/DDBJ whole genome shotgun (WGS) entry which is preliminary data.</text>
</comment>
<evidence type="ECO:0000313" key="2">
    <source>
        <dbReference type="EMBL" id="KAF4082792.1"/>
    </source>
</evidence>
<evidence type="ECO:0000313" key="3">
    <source>
        <dbReference type="Proteomes" id="UP000593565"/>
    </source>
</evidence>
<feature type="compositionally biased region" description="Basic residues" evidence="1">
    <location>
        <begin position="59"/>
        <end position="69"/>
    </location>
</feature>
<dbReference type="Proteomes" id="UP000593565">
    <property type="component" value="Unassembled WGS sequence"/>
</dbReference>
<name>A0A7J6AIN6_AMEME</name>
<sequence length="85" mass="9476">MSQSCPVSPLERGTGRVKPDELLTDRSTAQTVTKPNVCENTFKNVLSVRFEETRDTHTHTHARTHARTHAHADDTDMSLASSVMK</sequence>
<feature type="non-terminal residue" evidence="2">
    <location>
        <position position="85"/>
    </location>
</feature>
<dbReference type="AlphaFoldDB" id="A0A7J6AIN6"/>